<feature type="repeat" description="TPR" evidence="1">
    <location>
        <begin position="114"/>
        <end position="147"/>
    </location>
</feature>
<dbReference type="SMART" id="SM00028">
    <property type="entry name" value="TPR"/>
    <property type="match status" value="2"/>
</dbReference>
<name>A0AAW0R698_9PEZI</name>
<evidence type="ECO:0008006" key="4">
    <source>
        <dbReference type="Google" id="ProtNLM"/>
    </source>
</evidence>
<evidence type="ECO:0000256" key="1">
    <source>
        <dbReference type="PROSITE-ProRule" id="PRU00339"/>
    </source>
</evidence>
<organism evidence="2 3">
    <name type="scientific">Apiospora kogelbergensis</name>
    <dbReference type="NCBI Taxonomy" id="1337665"/>
    <lineage>
        <taxon>Eukaryota</taxon>
        <taxon>Fungi</taxon>
        <taxon>Dikarya</taxon>
        <taxon>Ascomycota</taxon>
        <taxon>Pezizomycotina</taxon>
        <taxon>Sordariomycetes</taxon>
        <taxon>Xylariomycetidae</taxon>
        <taxon>Amphisphaeriales</taxon>
        <taxon>Apiosporaceae</taxon>
        <taxon>Apiospora</taxon>
    </lineage>
</organism>
<accession>A0AAW0R698</accession>
<dbReference type="SUPFAM" id="SSF48452">
    <property type="entry name" value="TPR-like"/>
    <property type="match status" value="2"/>
</dbReference>
<keyword evidence="3" id="KW-1185">Reference proteome</keyword>
<dbReference type="Gene3D" id="1.25.40.10">
    <property type="entry name" value="Tetratricopeptide repeat domain"/>
    <property type="match status" value="1"/>
</dbReference>
<proteinExistence type="predicted"/>
<evidence type="ECO:0000313" key="3">
    <source>
        <dbReference type="Proteomes" id="UP001392437"/>
    </source>
</evidence>
<dbReference type="Proteomes" id="UP001392437">
    <property type="component" value="Unassembled WGS sequence"/>
</dbReference>
<dbReference type="AlphaFoldDB" id="A0AAW0R698"/>
<comment type="caution">
    <text evidence="2">The sequence shown here is derived from an EMBL/GenBank/DDBJ whole genome shotgun (WGS) entry which is preliminary data.</text>
</comment>
<gene>
    <name evidence="2" type="ORF">PG999_001670</name>
</gene>
<dbReference type="Pfam" id="PF13424">
    <property type="entry name" value="TPR_12"/>
    <property type="match status" value="1"/>
</dbReference>
<dbReference type="PROSITE" id="PS50005">
    <property type="entry name" value="TPR"/>
    <property type="match status" value="1"/>
</dbReference>
<reference evidence="2 3" key="1">
    <citation type="submission" date="2023-01" db="EMBL/GenBank/DDBJ databases">
        <title>Analysis of 21 Apiospora genomes using comparative genomics revels a genus with tremendous synthesis potential of carbohydrate active enzymes and secondary metabolites.</title>
        <authorList>
            <person name="Sorensen T."/>
        </authorList>
    </citation>
    <scope>NUCLEOTIDE SEQUENCE [LARGE SCALE GENOMIC DNA]</scope>
    <source>
        <strain evidence="2 3">CBS 117206</strain>
    </source>
</reference>
<sequence length="301" mass="33740">MAASRLAGRREAWEPRFAIHVNTNRFVSAVLRQSEVHVRNTTYKIPAAHFHAPEVNPHAFHATLFVFDARRGFVQDTPVLGPRDLNAETEGVLQAYDRALSLCSALPDPDRHRARVLGELGAVNRRLGRYAQAVACFERALEMTAAHGRLGELQIRGELGVVYRHMGRLDDAKRVFEGQYTQAAMLGSDREMCRAVGNLGMVSYQLYLQTGDARLLESAIAYQTERIERARLLKLEIWECIGLARMSLLHTANGRPKDAIDAASKSLDIIVKGQDSTAIAISRFFYGWALLADKRREEALR</sequence>
<dbReference type="InterPro" id="IPR011990">
    <property type="entry name" value="TPR-like_helical_dom_sf"/>
</dbReference>
<dbReference type="EMBL" id="JAQQWP010000002">
    <property type="protein sequence ID" value="KAK8129290.1"/>
    <property type="molecule type" value="Genomic_DNA"/>
</dbReference>
<evidence type="ECO:0000313" key="2">
    <source>
        <dbReference type="EMBL" id="KAK8129290.1"/>
    </source>
</evidence>
<keyword evidence="1" id="KW-0802">TPR repeat</keyword>
<protein>
    <recommendedName>
        <fullName evidence="4">Tetratricopeptide repeat-containing protein</fullName>
    </recommendedName>
</protein>
<dbReference type="InterPro" id="IPR019734">
    <property type="entry name" value="TPR_rpt"/>
</dbReference>